<feature type="region of interest" description="Disordered" evidence="1">
    <location>
        <begin position="26"/>
        <end position="78"/>
    </location>
</feature>
<name>A0A699VLU4_TANCI</name>
<evidence type="ECO:0000256" key="1">
    <source>
        <dbReference type="SAM" id="MobiDB-lite"/>
    </source>
</evidence>
<evidence type="ECO:0000313" key="2">
    <source>
        <dbReference type="EMBL" id="GFD32744.1"/>
    </source>
</evidence>
<dbReference type="AlphaFoldDB" id="A0A699VLU4"/>
<proteinExistence type="predicted"/>
<comment type="caution">
    <text evidence="2">The sequence shown here is derived from an EMBL/GenBank/DDBJ whole genome shotgun (WGS) entry which is preliminary data.</text>
</comment>
<dbReference type="EMBL" id="BKCJ011427686">
    <property type="protein sequence ID" value="GFD32744.1"/>
    <property type="molecule type" value="Genomic_DNA"/>
</dbReference>
<reference evidence="2" key="1">
    <citation type="journal article" date="2019" name="Sci. Rep.">
        <title>Draft genome of Tanacetum cinerariifolium, the natural source of mosquito coil.</title>
        <authorList>
            <person name="Yamashiro T."/>
            <person name="Shiraishi A."/>
            <person name="Satake H."/>
            <person name="Nakayama K."/>
        </authorList>
    </citation>
    <scope>NUCLEOTIDE SEQUENCE</scope>
</reference>
<feature type="non-terminal residue" evidence="2">
    <location>
        <position position="78"/>
    </location>
</feature>
<feature type="compositionally biased region" description="Polar residues" evidence="1">
    <location>
        <begin position="28"/>
        <end position="44"/>
    </location>
</feature>
<feature type="compositionally biased region" description="Acidic residues" evidence="1">
    <location>
        <begin position="51"/>
        <end position="78"/>
    </location>
</feature>
<protein>
    <submittedName>
        <fullName evidence="2">Uncharacterized protein</fullName>
    </submittedName>
</protein>
<sequence length="78" mass="8138">PRLTTSEKGKQVAKASKAKSLSALYETHMSQASGSGANEGTSTLPGVPDVPTDESEEEISCYSTDEEGDDNEGKDDDG</sequence>
<gene>
    <name evidence="2" type="ORF">Tci_904713</name>
</gene>
<feature type="non-terminal residue" evidence="2">
    <location>
        <position position="1"/>
    </location>
</feature>
<accession>A0A699VLU4</accession>
<organism evidence="2">
    <name type="scientific">Tanacetum cinerariifolium</name>
    <name type="common">Dalmatian daisy</name>
    <name type="synonym">Chrysanthemum cinerariifolium</name>
    <dbReference type="NCBI Taxonomy" id="118510"/>
    <lineage>
        <taxon>Eukaryota</taxon>
        <taxon>Viridiplantae</taxon>
        <taxon>Streptophyta</taxon>
        <taxon>Embryophyta</taxon>
        <taxon>Tracheophyta</taxon>
        <taxon>Spermatophyta</taxon>
        <taxon>Magnoliopsida</taxon>
        <taxon>eudicotyledons</taxon>
        <taxon>Gunneridae</taxon>
        <taxon>Pentapetalae</taxon>
        <taxon>asterids</taxon>
        <taxon>campanulids</taxon>
        <taxon>Asterales</taxon>
        <taxon>Asteraceae</taxon>
        <taxon>Asteroideae</taxon>
        <taxon>Anthemideae</taxon>
        <taxon>Anthemidinae</taxon>
        <taxon>Tanacetum</taxon>
    </lineage>
</organism>